<dbReference type="CDD" id="cd08249">
    <property type="entry name" value="enoyl_reductase_like"/>
    <property type="match status" value="1"/>
</dbReference>
<evidence type="ECO:0000256" key="2">
    <source>
        <dbReference type="ARBA" id="ARBA00023002"/>
    </source>
</evidence>
<dbReference type="EMBL" id="JAADJF010000368">
    <property type="protein sequence ID" value="KAF4420528.1"/>
    <property type="molecule type" value="Genomic_DNA"/>
</dbReference>
<evidence type="ECO:0000313" key="4">
    <source>
        <dbReference type="EMBL" id="KAF4420528.1"/>
    </source>
</evidence>
<dbReference type="InterPro" id="IPR036291">
    <property type="entry name" value="NAD(P)-bd_dom_sf"/>
</dbReference>
<dbReference type="InterPro" id="IPR047122">
    <property type="entry name" value="Trans-enoyl_RdTase-like"/>
</dbReference>
<dbReference type="AlphaFoldDB" id="A0A8H4JFB0"/>
<dbReference type="InterPro" id="IPR011032">
    <property type="entry name" value="GroES-like_sf"/>
</dbReference>
<keyword evidence="2" id="KW-0560">Oxidoreductase</keyword>
<reference evidence="4 5" key="1">
    <citation type="submission" date="2020-01" db="EMBL/GenBank/DDBJ databases">
        <title>Identification and distribution of gene clusters putatively required for synthesis of sphingolipid metabolism inhibitors in phylogenetically diverse species of the filamentous fungus Fusarium.</title>
        <authorList>
            <person name="Kim H.-S."/>
            <person name="Busman M."/>
            <person name="Brown D.W."/>
            <person name="Divon H."/>
            <person name="Uhlig S."/>
            <person name="Proctor R.H."/>
        </authorList>
    </citation>
    <scope>NUCLEOTIDE SEQUENCE [LARGE SCALE GENOMIC DNA]</scope>
    <source>
        <strain evidence="4 5">NRRL 13308</strain>
    </source>
</reference>
<dbReference type="GO" id="GO:0016651">
    <property type="term" value="F:oxidoreductase activity, acting on NAD(P)H"/>
    <property type="evidence" value="ECO:0007669"/>
    <property type="project" value="InterPro"/>
</dbReference>
<evidence type="ECO:0000259" key="3">
    <source>
        <dbReference type="SMART" id="SM00829"/>
    </source>
</evidence>
<comment type="caution">
    <text evidence="4">The sequence shown here is derived from an EMBL/GenBank/DDBJ whole genome shotgun (WGS) entry which is preliminary data.</text>
</comment>
<dbReference type="OrthoDB" id="48317at2759"/>
<sequence>MPTRTALRHVGPGNVAVDNCPVPKPGPGEVLIKVAAVALNPIDWKMMYRQALAEPTILGCDFAGVVQCLGDHVDRLQVGDRVAGMIQGGNTLRPDDGAFADYLVAQAHILVRLPPNILFEEGSTLPTALFTAGFCLYRHLSFPHPQESGEAQSVLPVLFIYGGGTAIGSMQIQLAKLSGLYVISTSSPDSFDFVKQCGADAVFDYRDPLCAQHIIKASGGRRLATVDCISNNASSAICAAAMEPKGGIYIACTRSSPDIENPRVKTVRIVAFTVLGRPFSLDAQGPVFPIVLEDVKFASDFVSRAERLLRDNRIQPIQASVRDGGLTAIAKGLVDLKLGTVSRARLVYPIHSC</sequence>
<dbReference type="PANTHER" id="PTHR45348">
    <property type="entry name" value="HYPOTHETICAL OXIDOREDUCTASE (EUROFUNG)"/>
    <property type="match status" value="1"/>
</dbReference>
<protein>
    <submittedName>
        <fullName evidence="4">Zinc-binding oxidoreductase</fullName>
    </submittedName>
</protein>
<organism evidence="4 5">
    <name type="scientific">Fusarium acutatum</name>
    <dbReference type="NCBI Taxonomy" id="78861"/>
    <lineage>
        <taxon>Eukaryota</taxon>
        <taxon>Fungi</taxon>
        <taxon>Dikarya</taxon>
        <taxon>Ascomycota</taxon>
        <taxon>Pezizomycotina</taxon>
        <taxon>Sordariomycetes</taxon>
        <taxon>Hypocreomycetidae</taxon>
        <taxon>Hypocreales</taxon>
        <taxon>Nectriaceae</taxon>
        <taxon>Fusarium</taxon>
        <taxon>Fusarium fujikuroi species complex</taxon>
    </lineage>
</organism>
<dbReference type="InterPro" id="IPR013149">
    <property type="entry name" value="ADH-like_C"/>
</dbReference>
<dbReference type="InterPro" id="IPR013154">
    <property type="entry name" value="ADH-like_N"/>
</dbReference>
<dbReference type="SUPFAM" id="SSF50129">
    <property type="entry name" value="GroES-like"/>
    <property type="match status" value="1"/>
</dbReference>
<dbReference type="Pfam" id="PF08240">
    <property type="entry name" value="ADH_N"/>
    <property type="match status" value="1"/>
</dbReference>
<dbReference type="Proteomes" id="UP000536711">
    <property type="component" value="Unassembled WGS sequence"/>
</dbReference>
<accession>A0A8H4JFB0</accession>
<dbReference type="InterPro" id="IPR020843">
    <property type="entry name" value="ER"/>
</dbReference>
<keyword evidence="5" id="KW-1185">Reference proteome</keyword>
<evidence type="ECO:0000256" key="1">
    <source>
        <dbReference type="ARBA" id="ARBA00008072"/>
    </source>
</evidence>
<feature type="domain" description="Enoyl reductase (ER)" evidence="3">
    <location>
        <begin position="11"/>
        <end position="334"/>
    </location>
</feature>
<proteinExistence type="inferred from homology"/>
<gene>
    <name evidence="4" type="ORF">FACUT_11151</name>
</gene>
<dbReference type="Gene3D" id="3.40.50.720">
    <property type="entry name" value="NAD(P)-binding Rossmann-like Domain"/>
    <property type="match status" value="1"/>
</dbReference>
<dbReference type="PANTHER" id="PTHR45348:SF2">
    <property type="entry name" value="ZINC-TYPE ALCOHOL DEHYDROGENASE-LIKE PROTEIN C2E1P3.01"/>
    <property type="match status" value="1"/>
</dbReference>
<evidence type="ECO:0000313" key="5">
    <source>
        <dbReference type="Proteomes" id="UP000536711"/>
    </source>
</evidence>
<dbReference type="SMART" id="SM00829">
    <property type="entry name" value="PKS_ER"/>
    <property type="match status" value="1"/>
</dbReference>
<dbReference type="Gene3D" id="3.90.180.10">
    <property type="entry name" value="Medium-chain alcohol dehydrogenases, catalytic domain"/>
    <property type="match status" value="1"/>
</dbReference>
<name>A0A8H4JFB0_9HYPO</name>
<dbReference type="SUPFAM" id="SSF51735">
    <property type="entry name" value="NAD(P)-binding Rossmann-fold domains"/>
    <property type="match status" value="1"/>
</dbReference>
<dbReference type="Pfam" id="PF00107">
    <property type="entry name" value="ADH_zinc_N"/>
    <property type="match status" value="1"/>
</dbReference>
<comment type="similarity">
    <text evidence="1">Belongs to the zinc-containing alcohol dehydrogenase family.</text>
</comment>